<dbReference type="EMBL" id="MT142306">
    <property type="protein sequence ID" value="QJA77862.1"/>
    <property type="molecule type" value="Genomic_DNA"/>
</dbReference>
<proteinExistence type="predicted"/>
<gene>
    <name evidence="1" type="ORF">MM415A01197_0022</name>
</gene>
<accession>A0A6M3K7T0</accession>
<name>A0A6M3K7T0_9ZZZZ</name>
<evidence type="ECO:0000313" key="1">
    <source>
        <dbReference type="EMBL" id="QJA77862.1"/>
    </source>
</evidence>
<sequence length="96" mass="10316">MAKSQPFPVWGDFVFGTLQYTLNAAKNLIKSIGVAGLPELGLITTKKSHRAFVVGVDNPALSMTLTMDLLAVLRAANPTMNLKVMPNENNNQNSTG</sequence>
<dbReference type="AlphaFoldDB" id="A0A6M3K7T0"/>
<reference evidence="1" key="1">
    <citation type="submission" date="2020-03" db="EMBL/GenBank/DDBJ databases">
        <title>The deep terrestrial virosphere.</title>
        <authorList>
            <person name="Holmfeldt K."/>
            <person name="Nilsson E."/>
            <person name="Simone D."/>
            <person name="Lopez-Fernandez M."/>
            <person name="Wu X."/>
            <person name="de Brujin I."/>
            <person name="Lundin D."/>
            <person name="Andersson A."/>
            <person name="Bertilsson S."/>
            <person name="Dopson M."/>
        </authorList>
    </citation>
    <scope>NUCLEOTIDE SEQUENCE</scope>
    <source>
        <strain evidence="1">MM415A01197</strain>
    </source>
</reference>
<organism evidence="1">
    <name type="scientific">viral metagenome</name>
    <dbReference type="NCBI Taxonomy" id="1070528"/>
    <lineage>
        <taxon>unclassified sequences</taxon>
        <taxon>metagenomes</taxon>
        <taxon>organismal metagenomes</taxon>
    </lineage>
</organism>
<protein>
    <submittedName>
        <fullName evidence="1">Uncharacterized protein</fullName>
    </submittedName>
</protein>